<evidence type="ECO:0000256" key="3">
    <source>
        <dbReference type="ARBA" id="ARBA00022536"/>
    </source>
</evidence>
<feature type="domain" description="Peptidase M12A" evidence="23">
    <location>
        <begin position="111"/>
        <end position="314"/>
    </location>
</feature>
<evidence type="ECO:0000256" key="10">
    <source>
        <dbReference type="ARBA" id="ARBA00023049"/>
    </source>
</evidence>
<dbReference type="CDD" id="cd00041">
    <property type="entry name" value="CUB"/>
    <property type="match status" value="5"/>
</dbReference>
<dbReference type="Pfam" id="PF14670">
    <property type="entry name" value="FXa_inhibition"/>
    <property type="match status" value="2"/>
</dbReference>
<evidence type="ECO:0000256" key="8">
    <source>
        <dbReference type="ARBA" id="ARBA00022801"/>
    </source>
</evidence>
<evidence type="ECO:0000256" key="11">
    <source>
        <dbReference type="ARBA" id="ARBA00023145"/>
    </source>
</evidence>
<dbReference type="InterPro" id="IPR018097">
    <property type="entry name" value="EGF_Ca-bd_CS"/>
</dbReference>
<dbReference type="FunFam" id="2.60.120.290:FF:000013">
    <property type="entry name" value="Membrane frizzled-related protein"/>
    <property type="match status" value="3"/>
</dbReference>
<dbReference type="Pfam" id="PF01400">
    <property type="entry name" value="Astacin"/>
    <property type="match status" value="1"/>
</dbReference>
<evidence type="ECO:0000256" key="15">
    <source>
        <dbReference type="PIRSR" id="PIRSR001199-2"/>
    </source>
</evidence>
<dbReference type="AlphaFoldDB" id="A0A9Q1BCN3"/>
<dbReference type="SMART" id="SM00179">
    <property type="entry name" value="EGF_CA"/>
    <property type="match status" value="2"/>
</dbReference>
<comment type="caution">
    <text evidence="24">The sequence shown here is derived from an EMBL/GenBank/DDBJ whole genome shotgun (WGS) entry which is preliminary data.</text>
</comment>
<feature type="domain" description="CUB" evidence="21">
    <location>
        <begin position="758"/>
        <end position="871"/>
    </location>
</feature>
<dbReference type="SUPFAM" id="SSF49854">
    <property type="entry name" value="Spermadhesin, CUB domain"/>
    <property type="match status" value="5"/>
</dbReference>
<dbReference type="InterPro" id="IPR001881">
    <property type="entry name" value="EGF-like_Ca-bd_dom"/>
</dbReference>
<dbReference type="SMART" id="SM00181">
    <property type="entry name" value="EGF"/>
    <property type="match status" value="2"/>
</dbReference>
<gene>
    <name evidence="24" type="ORF">HOLleu_37822</name>
</gene>
<keyword evidence="3 17" id="KW-0245">EGF-like domain</keyword>
<evidence type="ECO:0000256" key="16">
    <source>
        <dbReference type="PROSITE-ProRule" id="PRU00059"/>
    </source>
</evidence>
<dbReference type="SMART" id="SM00042">
    <property type="entry name" value="CUB"/>
    <property type="match status" value="5"/>
</dbReference>
<evidence type="ECO:0000256" key="4">
    <source>
        <dbReference type="ARBA" id="ARBA00022670"/>
    </source>
</evidence>
<keyword evidence="7" id="KW-0677">Repeat</keyword>
<feature type="domain" description="EGF-like" evidence="22">
    <location>
        <begin position="703"/>
        <end position="743"/>
    </location>
</feature>
<feature type="domain" description="CUB" evidence="21">
    <location>
        <begin position="589"/>
        <end position="703"/>
    </location>
</feature>
<dbReference type="FunFam" id="2.60.120.290:FF:000005">
    <property type="entry name" value="Procollagen C-endopeptidase enhancer 1"/>
    <property type="match status" value="1"/>
</dbReference>
<dbReference type="FunFam" id="2.10.25.10:FF:000010">
    <property type="entry name" value="Pro-epidermal growth factor"/>
    <property type="match status" value="1"/>
</dbReference>
<dbReference type="InterPro" id="IPR006026">
    <property type="entry name" value="Peptidase_Metallo"/>
</dbReference>
<dbReference type="PROSITE" id="PS51864">
    <property type="entry name" value="ASTACIN"/>
    <property type="match status" value="1"/>
</dbReference>
<keyword evidence="13" id="KW-0325">Glycoprotein</keyword>
<dbReference type="InterPro" id="IPR035914">
    <property type="entry name" value="Sperma_CUB_dom_sf"/>
</dbReference>
<dbReference type="SMART" id="SM00235">
    <property type="entry name" value="ZnMc"/>
    <property type="match status" value="1"/>
</dbReference>
<dbReference type="CDD" id="cd04281">
    <property type="entry name" value="ZnMc_BMP1_TLD"/>
    <property type="match status" value="1"/>
</dbReference>
<dbReference type="GO" id="GO:0005576">
    <property type="term" value="C:extracellular region"/>
    <property type="evidence" value="ECO:0007669"/>
    <property type="project" value="UniProtKB-SubCell"/>
</dbReference>
<protein>
    <recommendedName>
        <fullName evidence="19">Metalloendopeptidase</fullName>
        <ecNumber evidence="19">3.4.24.-</ecNumber>
    </recommendedName>
</protein>
<dbReference type="OrthoDB" id="431034at2759"/>
<dbReference type="InterPro" id="IPR000152">
    <property type="entry name" value="EGF-type_Asp/Asn_hydroxyl_site"/>
</dbReference>
<dbReference type="Gene3D" id="2.60.120.290">
    <property type="entry name" value="Spermadhesin, CUB domain"/>
    <property type="match status" value="5"/>
</dbReference>
<evidence type="ECO:0000259" key="21">
    <source>
        <dbReference type="PROSITE" id="PS01180"/>
    </source>
</evidence>
<keyword evidence="9 15" id="KW-0862">Zinc</keyword>
<evidence type="ECO:0000256" key="12">
    <source>
        <dbReference type="ARBA" id="ARBA00023157"/>
    </source>
</evidence>
<dbReference type="PIRSF" id="PIRSF001199">
    <property type="entry name" value="BMP_1/tolloid-like"/>
    <property type="match status" value="1"/>
</dbReference>
<dbReference type="Gene3D" id="2.10.25.10">
    <property type="entry name" value="Laminin"/>
    <property type="match status" value="2"/>
</dbReference>
<feature type="binding site" evidence="15 18">
    <location>
        <position position="206"/>
    </location>
    <ligand>
        <name>Zn(2+)</name>
        <dbReference type="ChEBI" id="CHEBI:29105"/>
        <note>catalytic</note>
    </ligand>
</feature>
<proteinExistence type="predicted"/>
<dbReference type="PROSITE" id="PS01187">
    <property type="entry name" value="EGF_CA"/>
    <property type="match status" value="2"/>
</dbReference>
<dbReference type="PROSITE" id="PS01186">
    <property type="entry name" value="EGF_2"/>
    <property type="match status" value="2"/>
</dbReference>
<evidence type="ECO:0000313" key="25">
    <source>
        <dbReference type="Proteomes" id="UP001152320"/>
    </source>
</evidence>
<keyword evidence="6 19" id="KW-0732">Signal</keyword>
<feature type="binding site" evidence="15 18">
    <location>
        <position position="210"/>
    </location>
    <ligand>
        <name>Zn(2+)</name>
        <dbReference type="ChEBI" id="CHEBI:29105"/>
        <note>catalytic</note>
    </ligand>
</feature>
<dbReference type="Proteomes" id="UP001152320">
    <property type="component" value="Chromosome 20"/>
</dbReference>
<keyword evidence="10 18" id="KW-0482">Metalloprotease</keyword>
<dbReference type="InterPro" id="IPR000859">
    <property type="entry name" value="CUB_dom"/>
</dbReference>
<dbReference type="InterPro" id="IPR015446">
    <property type="entry name" value="BMP_1/tolloid-like"/>
</dbReference>
<dbReference type="Pfam" id="PF00431">
    <property type="entry name" value="CUB"/>
    <property type="match status" value="5"/>
</dbReference>
<evidence type="ECO:0000256" key="14">
    <source>
        <dbReference type="PIRSR" id="PIRSR001199-1"/>
    </source>
</evidence>
<dbReference type="InterPro" id="IPR000742">
    <property type="entry name" value="EGF"/>
</dbReference>
<dbReference type="FunFam" id="3.40.390.10:FF:000004">
    <property type="entry name" value="Metalloendopeptidase"/>
    <property type="match status" value="1"/>
</dbReference>
<dbReference type="FunFam" id="2.60.120.290:FF:000004">
    <property type="entry name" value="Metalloendopeptidase"/>
    <property type="match status" value="1"/>
</dbReference>
<evidence type="ECO:0000256" key="9">
    <source>
        <dbReference type="ARBA" id="ARBA00022833"/>
    </source>
</evidence>
<dbReference type="PRINTS" id="PR00480">
    <property type="entry name" value="ASTACIN"/>
</dbReference>
<dbReference type="SUPFAM" id="SSF57196">
    <property type="entry name" value="EGF/Laminin"/>
    <property type="match status" value="2"/>
</dbReference>
<evidence type="ECO:0000259" key="23">
    <source>
        <dbReference type="PROSITE" id="PS51864"/>
    </source>
</evidence>
<feature type="domain" description="CUB" evidence="21">
    <location>
        <begin position="316"/>
        <end position="428"/>
    </location>
</feature>
<dbReference type="GO" id="GO:0004222">
    <property type="term" value="F:metalloendopeptidase activity"/>
    <property type="evidence" value="ECO:0007669"/>
    <property type="project" value="UniProtKB-UniRule"/>
</dbReference>
<feature type="domain" description="CUB" evidence="21">
    <location>
        <begin position="429"/>
        <end position="546"/>
    </location>
</feature>
<feature type="domain" description="EGF-like" evidence="22">
    <location>
        <begin position="546"/>
        <end position="586"/>
    </location>
</feature>
<feature type="disulfide bond" evidence="16">
    <location>
        <begin position="429"/>
        <end position="456"/>
    </location>
</feature>
<evidence type="ECO:0000256" key="13">
    <source>
        <dbReference type="ARBA" id="ARBA00023180"/>
    </source>
</evidence>
<keyword evidence="5 15" id="KW-0479">Metal-binding</keyword>
<dbReference type="FunFam" id="2.10.25.10:FF:000240">
    <property type="entry name" value="Vitamin K-dependent protein S"/>
    <property type="match status" value="1"/>
</dbReference>
<dbReference type="InterPro" id="IPR001506">
    <property type="entry name" value="Peptidase_M12A"/>
</dbReference>
<dbReference type="PROSITE" id="PS50026">
    <property type="entry name" value="EGF_3"/>
    <property type="match status" value="2"/>
</dbReference>
<dbReference type="EC" id="3.4.24.-" evidence="19"/>
<evidence type="ECO:0000256" key="20">
    <source>
        <dbReference type="SAM" id="MobiDB-lite"/>
    </source>
</evidence>
<dbReference type="PANTHER" id="PTHR24251">
    <property type="entry name" value="OVOCHYMASE-RELATED"/>
    <property type="match status" value="1"/>
</dbReference>
<keyword evidence="8 18" id="KW-0378">Hydrolase</keyword>
<comment type="caution">
    <text evidence="17">Lacks conserved residue(s) required for the propagation of feature annotation.</text>
</comment>
<feature type="binding site" evidence="15 18">
    <location>
        <position position="216"/>
    </location>
    <ligand>
        <name>Zn(2+)</name>
        <dbReference type="ChEBI" id="CHEBI:29105"/>
        <note>catalytic</note>
    </ligand>
</feature>
<evidence type="ECO:0000256" key="17">
    <source>
        <dbReference type="PROSITE-ProRule" id="PRU00076"/>
    </source>
</evidence>
<dbReference type="InterPro" id="IPR024079">
    <property type="entry name" value="MetalloPept_cat_dom_sf"/>
</dbReference>
<dbReference type="EMBL" id="JAIZAY010000020">
    <property type="protein sequence ID" value="KAJ8022821.1"/>
    <property type="molecule type" value="Genomic_DNA"/>
</dbReference>
<organism evidence="24 25">
    <name type="scientific">Holothuria leucospilota</name>
    <name type="common">Black long sea cucumber</name>
    <name type="synonym">Mertensiothuria leucospilota</name>
    <dbReference type="NCBI Taxonomy" id="206669"/>
    <lineage>
        <taxon>Eukaryota</taxon>
        <taxon>Metazoa</taxon>
        <taxon>Echinodermata</taxon>
        <taxon>Eleutherozoa</taxon>
        <taxon>Echinozoa</taxon>
        <taxon>Holothuroidea</taxon>
        <taxon>Aspidochirotacea</taxon>
        <taxon>Aspidochirotida</taxon>
        <taxon>Holothuriidae</taxon>
        <taxon>Holothuria</taxon>
    </lineage>
</organism>
<dbReference type="GO" id="GO:0008270">
    <property type="term" value="F:zinc ion binding"/>
    <property type="evidence" value="ECO:0007669"/>
    <property type="project" value="UniProtKB-UniRule"/>
</dbReference>
<feature type="chain" id="PRO_5040536617" description="Metalloendopeptidase" evidence="19">
    <location>
        <begin position="30"/>
        <end position="994"/>
    </location>
</feature>
<keyword evidence="2" id="KW-0964">Secreted</keyword>
<comment type="subcellular location">
    <subcellularLocation>
        <location evidence="1">Secreted</location>
    </subcellularLocation>
</comment>
<dbReference type="SUPFAM" id="SSF55486">
    <property type="entry name" value="Metalloproteases ('zincins'), catalytic domain"/>
    <property type="match status" value="1"/>
</dbReference>
<evidence type="ECO:0000256" key="18">
    <source>
        <dbReference type="PROSITE-ProRule" id="PRU01211"/>
    </source>
</evidence>
<feature type="region of interest" description="Disordered" evidence="20">
    <location>
        <begin position="83"/>
        <end position="105"/>
    </location>
</feature>
<dbReference type="GO" id="GO:0005509">
    <property type="term" value="F:calcium ion binding"/>
    <property type="evidence" value="ECO:0007669"/>
    <property type="project" value="InterPro"/>
</dbReference>
<dbReference type="Gene3D" id="3.40.390.10">
    <property type="entry name" value="Collagenase (Catalytic Domain)"/>
    <property type="match status" value="1"/>
</dbReference>
<feature type="domain" description="CUB" evidence="21">
    <location>
        <begin position="872"/>
        <end position="984"/>
    </location>
</feature>
<dbReference type="PROSITE" id="PS01180">
    <property type="entry name" value="CUB"/>
    <property type="match status" value="5"/>
</dbReference>
<evidence type="ECO:0000256" key="7">
    <source>
        <dbReference type="ARBA" id="ARBA00022737"/>
    </source>
</evidence>
<evidence type="ECO:0000256" key="2">
    <source>
        <dbReference type="ARBA" id="ARBA00022525"/>
    </source>
</evidence>
<evidence type="ECO:0000256" key="6">
    <source>
        <dbReference type="ARBA" id="ARBA00022729"/>
    </source>
</evidence>
<sequence>MDLDSWLSKACLLPCTLLIIVLNLDTIRAFDQGLVNNNYLVRASEIENLASACNAVGYLGDIALTDADFRYYTQESERLQNEKRRLKGDLGSAEDVPTPEEEEELHSRVRRAVTARPERKWPNGVIPFQMDVNFTGSQRAIFKQAMRHWENHTCLTFIERNAAIHHNYIVFTYEPCGCCSFVGMKGEGPQSVSIGKNCDKFGVVVHELGHAIGFWHEHTRPDRDSHVSIIRNNIQSGQEYNFEKLDRSEVNSLNEPYDYASIMHYARNTFSRGLWLDTVVPSQNTESGLVPEIGQRKRLSEGDIIQANKLYRCPDCGRTFIESTGNFSSPNWPDPMEGRVECVWRISVTPGETIRLTITDLQLVGTVNCWYDYVVVKDGHWEFSPVLGQYCGGNLPEPIVSTHNRLWIRLKASNHPTSRTFAARYEAICGGNITRKERGVIQSPNYPDYYSVNKECIWVITMRNRNRRFQVGLRFNSFDVERHDNCIYDYVEVRDGNSSESPLLGRFCGYSVLPPDLQSTGNVLHVKFVSDSSVNKAGFSAEFFQEIDECADNQGGCEHTCINTVGSYRCECEPGYTLMRDGQGCEEACGGFKTSLQGNITTPQYPNPYPRDKHCIWKIVAPSNYRISLQFRDFELEGNELCKYDYVEIRSGFTAEADVIGDSKLCGNAIPETVTSPSNKLYIEFKSDSTVSKAGFFATFFADMDECESNNGGCQHLCTNTLGSYSCSCRNGFTLHENGHDCKECKYHINGTCTEAKCQKEITAVTGEITSPNYPDNYPKRKQCSWHIIATPGHRVELEFDEFDLETHQECAYDYITIYDGDSEDEDTSMGSFCGRNIPEDIVSSGNHMYIKFHSDASVSRSGFLATHRTVCGGNLRATYARQSLYSHAQLSDINYPSQTDCLWHISAPPGWTIRVFFDLFDIELETECGYDYVEISENFETIGRYCGQRTPNDIVSRGEELTIQFVSDDTINRKGFHAIYQLGDEISYDIGNE</sequence>
<keyword evidence="11" id="KW-0865">Zymogen</keyword>
<evidence type="ECO:0000259" key="22">
    <source>
        <dbReference type="PROSITE" id="PS50026"/>
    </source>
</evidence>
<accession>A0A9Q1BCN3</accession>
<dbReference type="PROSITE" id="PS00010">
    <property type="entry name" value="ASX_HYDROXYL"/>
    <property type="match status" value="2"/>
</dbReference>
<evidence type="ECO:0000256" key="1">
    <source>
        <dbReference type="ARBA" id="ARBA00004613"/>
    </source>
</evidence>
<comment type="cofactor">
    <cofactor evidence="18 19">
        <name>Zn(2+)</name>
        <dbReference type="ChEBI" id="CHEBI:29105"/>
    </cofactor>
    <text evidence="18 19">Binds 1 zinc ion per subunit.</text>
</comment>
<dbReference type="CDD" id="cd00054">
    <property type="entry name" value="EGF_CA"/>
    <property type="match status" value="2"/>
</dbReference>
<keyword evidence="12 16" id="KW-1015">Disulfide bond</keyword>
<dbReference type="InterPro" id="IPR034036">
    <property type="entry name" value="ZnMP_TLD/BMP1"/>
</dbReference>
<evidence type="ECO:0000256" key="5">
    <source>
        <dbReference type="ARBA" id="ARBA00022723"/>
    </source>
</evidence>
<evidence type="ECO:0000256" key="19">
    <source>
        <dbReference type="RuleBase" id="RU361183"/>
    </source>
</evidence>
<feature type="active site" evidence="14 18">
    <location>
        <position position="207"/>
    </location>
</feature>
<dbReference type="GO" id="GO:0006508">
    <property type="term" value="P:proteolysis"/>
    <property type="evidence" value="ECO:0007669"/>
    <property type="project" value="UniProtKB-KW"/>
</dbReference>
<reference evidence="24" key="1">
    <citation type="submission" date="2021-10" db="EMBL/GenBank/DDBJ databases">
        <title>Tropical sea cucumber genome reveals ecological adaptation and Cuvierian tubules defense mechanism.</title>
        <authorList>
            <person name="Chen T."/>
        </authorList>
    </citation>
    <scope>NUCLEOTIDE SEQUENCE</scope>
    <source>
        <strain evidence="24">Nanhai2018</strain>
        <tissue evidence="24">Muscle</tissue>
    </source>
</reference>
<dbReference type="PANTHER" id="PTHR24251:SF43">
    <property type="entry name" value="TOLLOID-LIKE PROTEIN 2"/>
    <property type="match status" value="1"/>
</dbReference>
<keyword evidence="25" id="KW-1185">Reference proteome</keyword>
<name>A0A9Q1BCN3_HOLLE</name>
<feature type="signal peptide" evidence="19">
    <location>
        <begin position="1"/>
        <end position="29"/>
    </location>
</feature>
<keyword evidence="4 18" id="KW-0645">Protease</keyword>
<evidence type="ECO:0000313" key="24">
    <source>
        <dbReference type="EMBL" id="KAJ8022821.1"/>
    </source>
</evidence>